<dbReference type="OrthoDB" id="3598765at2759"/>
<organism evidence="1 2">
    <name type="scientific">Scytalidium lignicola</name>
    <name type="common">Hyphomycete</name>
    <dbReference type="NCBI Taxonomy" id="5539"/>
    <lineage>
        <taxon>Eukaryota</taxon>
        <taxon>Fungi</taxon>
        <taxon>Dikarya</taxon>
        <taxon>Ascomycota</taxon>
        <taxon>Pezizomycotina</taxon>
        <taxon>Leotiomycetes</taxon>
        <taxon>Leotiomycetes incertae sedis</taxon>
        <taxon>Scytalidium</taxon>
    </lineage>
</organism>
<gene>
    <name evidence="1" type="ORF">B7463_g11975</name>
</gene>
<dbReference type="OMA" id="HPSYAVN"/>
<accession>A0A3E2GTK8</accession>
<keyword evidence="2" id="KW-1185">Reference proteome</keyword>
<evidence type="ECO:0000313" key="2">
    <source>
        <dbReference type="Proteomes" id="UP000258309"/>
    </source>
</evidence>
<name>A0A3E2GTK8_SCYLI</name>
<feature type="non-terminal residue" evidence="1">
    <location>
        <position position="363"/>
    </location>
</feature>
<feature type="non-terminal residue" evidence="1">
    <location>
        <position position="1"/>
    </location>
</feature>
<dbReference type="Proteomes" id="UP000258309">
    <property type="component" value="Unassembled WGS sequence"/>
</dbReference>
<comment type="caution">
    <text evidence="1">The sequence shown here is derived from an EMBL/GenBank/DDBJ whole genome shotgun (WGS) entry which is preliminary data.</text>
</comment>
<evidence type="ECO:0000313" key="1">
    <source>
        <dbReference type="EMBL" id="RFU24362.1"/>
    </source>
</evidence>
<proteinExistence type="predicted"/>
<reference evidence="1 2" key="1">
    <citation type="submission" date="2018-05" db="EMBL/GenBank/DDBJ databases">
        <title>Draft genome sequence of Scytalidium lignicola DSM 105466, a ubiquitous saprotrophic fungus.</title>
        <authorList>
            <person name="Buettner E."/>
            <person name="Gebauer A.M."/>
            <person name="Hofrichter M."/>
            <person name="Liers C."/>
            <person name="Kellner H."/>
        </authorList>
    </citation>
    <scope>NUCLEOTIDE SEQUENCE [LARGE SCALE GENOMIC DNA]</scope>
    <source>
        <strain evidence="1 2">DSM 105466</strain>
    </source>
</reference>
<sequence length="363" mass="41468">MFPGVTKQESMVYAGNVKPINIRPAGISKVTGAHVQILREFGERLRWGDDSINISELSFGLDLAGPDTTGGILVLLQQPWKYQTYENGFTADVDNCPTLEAIRQLVSVASNQLSGLDNMSVFDMLPFLTEEYEDTEIFRAAHETLVRMVKDKAPDVVICCAQGSSHLQFVRDIQSLGPGKRFPIQKLEDGTPSFLRVNAFHPSYAVNYNSSYSCFRRLLILEFVKCFSLQQSQWSEEKWMTALRSDCQKKSAELFELNKRRQLSDEPPDPSARWREILDALNLLLRENEFFRLDSSHTIPDIREQLSSTNFSWLCCDAGLFLDEPIRKDAFDSEIAHQTHNTFQDWCLGMWPCLKINDKYVLT</sequence>
<dbReference type="EMBL" id="NCSJ02000458">
    <property type="protein sequence ID" value="RFU24362.1"/>
    <property type="molecule type" value="Genomic_DNA"/>
</dbReference>
<dbReference type="AlphaFoldDB" id="A0A3E2GTK8"/>
<protein>
    <submittedName>
        <fullName evidence="1">Uncharacterized protein</fullName>
    </submittedName>
</protein>